<accession>A0A0K0G094</accession>
<reference evidence="2" key="1">
    <citation type="submission" date="2014-07" db="EMBL/GenBank/DDBJ databases">
        <authorList>
            <person name="Martin A.A"/>
            <person name="De Silva N."/>
        </authorList>
    </citation>
    <scope>NUCLEOTIDE SEQUENCE</scope>
</reference>
<evidence type="ECO:0000313" key="3">
    <source>
        <dbReference type="WBParaSite" id="SVE_1812900.1"/>
    </source>
</evidence>
<keyword evidence="2" id="KW-1185">Reference proteome</keyword>
<evidence type="ECO:0000256" key="1">
    <source>
        <dbReference type="SAM" id="MobiDB-lite"/>
    </source>
</evidence>
<dbReference type="AlphaFoldDB" id="A0A0K0G094"/>
<dbReference type="Proteomes" id="UP000035680">
    <property type="component" value="Unassembled WGS sequence"/>
</dbReference>
<feature type="compositionally biased region" description="Polar residues" evidence="1">
    <location>
        <begin position="118"/>
        <end position="131"/>
    </location>
</feature>
<feature type="region of interest" description="Disordered" evidence="1">
    <location>
        <begin position="116"/>
        <end position="139"/>
    </location>
</feature>
<name>A0A0K0G094_STRVS</name>
<organism evidence="2 3">
    <name type="scientific">Strongyloides venezuelensis</name>
    <name type="common">Threadworm</name>
    <dbReference type="NCBI Taxonomy" id="75913"/>
    <lineage>
        <taxon>Eukaryota</taxon>
        <taxon>Metazoa</taxon>
        <taxon>Ecdysozoa</taxon>
        <taxon>Nematoda</taxon>
        <taxon>Chromadorea</taxon>
        <taxon>Rhabditida</taxon>
        <taxon>Tylenchina</taxon>
        <taxon>Panagrolaimomorpha</taxon>
        <taxon>Strongyloidoidea</taxon>
        <taxon>Strongyloididae</taxon>
        <taxon>Strongyloides</taxon>
    </lineage>
</organism>
<proteinExistence type="predicted"/>
<dbReference type="WBParaSite" id="SVE_1812900.1">
    <property type="protein sequence ID" value="SVE_1812900.1"/>
    <property type="gene ID" value="SVE_1812900"/>
</dbReference>
<reference evidence="3" key="2">
    <citation type="submission" date="2015-08" db="UniProtKB">
        <authorList>
            <consortium name="WormBaseParasite"/>
        </authorList>
    </citation>
    <scope>IDENTIFICATION</scope>
</reference>
<evidence type="ECO:0000313" key="2">
    <source>
        <dbReference type="Proteomes" id="UP000035680"/>
    </source>
</evidence>
<sequence>MLVEFHFPLECEIDILPQVVSGDYNHHEYSQILEEIKVKKQFLKNFTNLMNNTTTVGSVDKDFKQTLAKFETMTDRQRKKFNDNIREKFAKLKEKRDYNRLYKKSYFLTSVDDENDNKQNTIENIPQFENNPDNKENST</sequence>
<protein>
    <submittedName>
        <fullName evidence="3">Uncharacterized protein</fullName>
    </submittedName>
</protein>